<reference evidence="3 4" key="1">
    <citation type="submission" date="2021-01" db="EMBL/GenBank/DDBJ databases">
        <title>Genomic Encyclopedia of Type Strains, Phase IV (KMG-IV): sequencing the most valuable type-strain genomes for metagenomic binning, comparative biology and taxonomic classification.</title>
        <authorList>
            <person name="Goeker M."/>
        </authorList>
    </citation>
    <scope>NUCLEOTIDE SEQUENCE [LARGE SCALE GENOMIC DNA]</scope>
    <source>
        <strain evidence="3 4">DSM 24436</strain>
    </source>
</reference>
<dbReference type="PANTHER" id="PTHR35024">
    <property type="entry name" value="HYPOTHETICAL CYTOSOLIC PROTEIN"/>
    <property type="match status" value="1"/>
</dbReference>
<gene>
    <name evidence="3" type="ORF">JOC49_001942</name>
</gene>
<sequence length="163" mass="17833">MFQKKEYESNYDIVIGEKSIIKGDLDSEGSIRVDGKIIGNITTLGNVIVSENAYVNGNITCSNAEIFGVCEGDVKVKGKLNLHQKSTLIGEVLAKSFNTKEGASFKGNCTVDPEEDMQITVDSSIHDPNTKTLSKNLVDFTKSTPRNNKSKKEDTPEETKNAQ</sequence>
<dbReference type="PANTHER" id="PTHR35024:SF4">
    <property type="entry name" value="POLYMER-FORMING CYTOSKELETAL PROTEIN"/>
    <property type="match status" value="1"/>
</dbReference>
<dbReference type="EMBL" id="JAFBDT010000017">
    <property type="protein sequence ID" value="MBM7562392.1"/>
    <property type="molecule type" value="Genomic_DNA"/>
</dbReference>
<dbReference type="Pfam" id="PF04519">
    <property type="entry name" value="Bactofilin"/>
    <property type="match status" value="1"/>
</dbReference>
<dbReference type="InterPro" id="IPR007607">
    <property type="entry name" value="BacA/B"/>
</dbReference>
<keyword evidence="4" id="KW-1185">Reference proteome</keyword>
<feature type="compositionally biased region" description="Polar residues" evidence="2">
    <location>
        <begin position="130"/>
        <end position="147"/>
    </location>
</feature>
<feature type="compositionally biased region" description="Basic and acidic residues" evidence="2">
    <location>
        <begin position="150"/>
        <end position="163"/>
    </location>
</feature>
<evidence type="ECO:0000313" key="4">
    <source>
        <dbReference type="Proteomes" id="UP000767854"/>
    </source>
</evidence>
<evidence type="ECO:0000256" key="2">
    <source>
        <dbReference type="SAM" id="MobiDB-lite"/>
    </source>
</evidence>
<comment type="similarity">
    <text evidence="1">Belongs to the bactofilin family.</text>
</comment>
<organism evidence="3 4">
    <name type="scientific">Fusibacter tunisiensis</name>
    <dbReference type="NCBI Taxonomy" id="1008308"/>
    <lineage>
        <taxon>Bacteria</taxon>
        <taxon>Bacillati</taxon>
        <taxon>Bacillota</taxon>
        <taxon>Clostridia</taxon>
        <taxon>Eubacteriales</taxon>
        <taxon>Eubacteriales Family XII. Incertae Sedis</taxon>
        <taxon>Fusibacter</taxon>
    </lineage>
</organism>
<evidence type="ECO:0000256" key="1">
    <source>
        <dbReference type="ARBA" id="ARBA00044755"/>
    </source>
</evidence>
<evidence type="ECO:0000313" key="3">
    <source>
        <dbReference type="EMBL" id="MBM7562392.1"/>
    </source>
</evidence>
<feature type="region of interest" description="Disordered" evidence="2">
    <location>
        <begin position="125"/>
        <end position="163"/>
    </location>
</feature>
<dbReference type="Proteomes" id="UP000767854">
    <property type="component" value="Unassembled WGS sequence"/>
</dbReference>
<name>A0ABS2MSQ0_9FIRM</name>
<comment type="caution">
    <text evidence="3">The sequence shown here is derived from an EMBL/GenBank/DDBJ whole genome shotgun (WGS) entry which is preliminary data.</text>
</comment>
<protein>
    <submittedName>
        <fullName evidence="3">Cytoskeletal protein CcmA (Bactofilin family)</fullName>
    </submittedName>
</protein>
<accession>A0ABS2MSQ0</accession>
<proteinExistence type="inferred from homology"/>
<dbReference type="RefSeq" id="WP_204664775.1">
    <property type="nucleotide sequence ID" value="NZ_JAFBDT010000017.1"/>
</dbReference>